<feature type="domain" description="Response regulatory" evidence="3">
    <location>
        <begin position="120"/>
        <end position="233"/>
    </location>
</feature>
<dbReference type="AlphaFoldDB" id="A0A437M2W1"/>
<evidence type="ECO:0000313" key="5">
    <source>
        <dbReference type="Proteomes" id="UP000282957"/>
    </source>
</evidence>
<keyword evidence="2" id="KW-0597">Phosphoprotein</keyword>
<dbReference type="InterPro" id="IPR013324">
    <property type="entry name" value="RNA_pol_sigma_r3/r4-like"/>
</dbReference>
<dbReference type="Proteomes" id="UP000282957">
    <property type="component" value="Unassembled WGS sequence"/>
</dbReference>
<dbReference type="GO" id="GO:0032993">
    <property type="term" value="C:protein-DNA complex"/>
    <property type="evidence" value="ECO:0007669"/>
    <property type="project" value="TreeGrafter"/>
</dbReference>
<gene>
    <name evidence="4" type="ORF">EOD42_20040</name>
</gene>
<evidence type="ECO:0000256" key="2">
    <source>
        <dbReference type="PROSITE-ProRule" id="PRU00169"/>
    </source>
</evidence>
<accession>A0A437M2W1</accession>
<dbReference type="InterPro" id="IPR001789">
    <property type="entry name" value="Sig_transdc_resp-reg_receiver"/>
</dbReference>
<dbReference type="OrthoDB" id="9786101at2"/>
<dbReference type="Gene3D" id="1.10.1740.10">
    <property type="match status" value="1"/>
</dbReference>
<proteinExistence type="predicted"/>
<dbReference type="RefSeq" id="WP_127789358.1">
    <property type="nucleotide sequence ID" value="NZ_SACL01000008.1"/>
</dbReference>
<dbReference type="PANTHER" id="PTHR48111">
    <property type="entry name" value="REGULATOR OF RPOS"/>
    <property type="match status" value="1"/>
</dbReference>
<dbReference type="PANTHER" id="PTHR48111:SF38">
    <property type="entry name" value="TWO-COMPONENT RESPONSE REGULATOR"/>
    <property type="match status" value="1"/>
</dbReference>
<dbReference type="InterPro" id="IPR036388">
    <property type="entry name" value="WH-like_DNA-bd_sf"/>
</dbReference>
<evidence type="ECO:0000259" key="3">
    <source>
        <dbReference type="PROSITE" id="PS50110"/>
    </source>
</evidence>
<dbReference type="SUPFAM" id="SSF52172">
    <property type="entry name" value="CheY-like"/>
    <property type="match status" value="1"/>
</dbReference>
<dbReference type="Pfam" id="PF00072">
    <property type="entry name" value="Response_reg"/>
    <property type="match status" value="1"/>
</dbReference>
<dbReference type="SUPFAM" id="SSF88659">
    <property type="entry name" value="Sigma3 and sigma4 domains of RNA polymerase sigma factors"/>
    <property type="match status" value="1"/>
</dbReference>
<dbReference type="InterPro" id="IPR011006">
    <property type="entry name" value="CheY-like_superfamily"/>
</dbReference>
<organism evidence="4 5">
    <name type="scientific">Rhodovarius crocodyli</name>
    <dbReference type="NCBI Taxonomy" id="1979269"/>
    <lineage>
        <taxon>Bacteria</taxon>
        <taxon>Pseudomonadati</taxon>
        <taxon>Pseudomonadota</taxon>
        <taxon>Alphaproteobacteria</taxon>
        <taxon>Acetobacterales</taxon>
        <taxon>Roseomonadaceae</taxon>
        <taxon>Rhodovarius</taxon>
    </lineage>
</organism>
<dbReference type="GO" id="GO:0000156">
    <property type="term" value="F:phosphorelay response regulator activity"/>
    <property type="evidence" value="ECO:0007669"/>
    <property type="project" value="TreeGrafter"/>
</dbReference>
<sequence length="241" mass="25506">MPTIDPEALKAALPFARRFARALTGDQASGDSVVAACLRKGLPDLPGHLALHAAIAREVPEAPPSPDEPLTGIQRRLMLLTALEELSLSDAAMVLGISEEEATDGLAGARDNLKRAATTDVLIIEDEPLIAMDLRILVQQCGHRVVGLAASEDAAIQLAAQHRPGLILADINLGRGGDGMNAVRRILRTSHVPVIFITAYPQKLLTAEGLEPAFVINKPFDRLSVSIATYQAVSAGKLPIA</sequence>
<name>A0A437M2W1_9PROT</name>
<dbReference type="Gene3D" id="3.40.50.2300">
    <property type="match status" value="1"/>
</dbReference>
<evidence type="ECO:0000256" key="1">
    <source>
        <dbReference type="ARBA" id="ARBA00023125"/>
    </source>
</evidence>
<dbReference type="GO" id="GO:0006355">
    <property type="term" value="P:regulation of DNA-templated transcription"/>
    <property type="evidence" value="ECO:0007669"/>
    <property type="project" value="TreeGrafter"/>
</dbReference>
<dbReference type="PROSITE" id="PS50110">
    <property type="entry name" value="RESPONSE_REGULATORY"/>
    <property type="match status" value="1"/>
</dbReference>
<dbReference type="Pfam" id="PF22029">
    <property type="entry name" value="PhyR_sigma2"/>
    <property type="match status" value="1"/>
</dbReference>
<dbReference type="Gene3D" id="1.10.10.10">
    <property type="entry name" value="Winged helix-like DNA-binding domain superfamily/Winged helix DNA-binding domain"/>
    <property type="match status" value="1"/>
</dbReference>
<dbReference type="InterPro" id="IPR053866">
    <property type="entry name" value="PhyR_sigma2"/>
</dbReference>
<dbReference type="EMBL" id="SACL01000008">
    <property type="protein sequence ID" value="RVT92028.1"/>
    <property type="molecule type" value="Genomic_DNA"/>
</dbReference>
<reference evidence="4 5" key="1">
    <citation type="submission" date="2019-01" db="EMBL/GenBank/DDBJ databases">
        <authorList>
            <person name="Chen W.-M."/>
        </authorList>
    </citation>
    <scope>NUCLEOTIDE SEQUENCE [LARGE SCALE GENOMIC DNA]</scope>
    <source>
        <strain evidence="4 5">CCP-6</strain>
    </source>
</reference>
<dbReference type="InterPro" id="IPR039420">
    <property type="entry name" value="WalR-like"/>
</dbReference>
<keyword evidence="5" id="KW-1185">Reference proteome</keyword>
<evidence type="ECO:0000313" key="4">
    <source>
        <dbReference type="EMBL" id="RVT92028.1"/>
    </source>
</evidence>
<protein>
    <submittedName>
        <fullName evidence="4">Response regulator</fullName>
    </submittedName>
</protein>
<dbReference type="GO" id="GO:0000976">
    <property type="term" value="F:transcription cis-regulatory region binding"/>
    <property type="evidence" value="ECO:0007669"/>
    <property type="project" value="TreeGrafter"/>
</dbReference>
<comment type="caution">
    <text evidence="4">The sequence shown here is derived from an EMBL/GenBank/DDBJ whole genome shotgun (WGS) entry which is preliminary data.</text>
</comment>
<feature type="modified residue" description="4-aspartylphosphate" evidence="2">
    <location>
        <position position="170"/>
    </location>
</feature>
<keyword evidence="1" id="KW-0238">DNA-binding</keyword>
<dbReference type="GO" id="GO:0005829">
    <property type="term" value="C:cytosol"/>
    <property type="evidence" value="ECO:0007669"/>
    <property type="project" value="TreeGrafter"/>
</dbReference>
<dbReference type="SMART" id="SM00448">
    <property type="entry name" value="REC"/>
    <property type="match status" value="1"/>
</dbReference>